<evidence type="ECO:0000313" key="2">
    <source>
        <dbReference type="EMBL" id="KAE8729722.1"/>
    </source>
</evidence>
<dbReference type="Pfam" id="PF07727">
    <property type="entry name" value="RVT_2"/>
    <property type="match status" value="1"/>
</dbReference>
<sequence>MSGVVTILPSQNKSKPAIVLKTVHVVQLTRLDPHDAWLPITESRNGNPYSSAFHSLFRDWNSSPCSPCCLYNSWVVLGNHNLDFSLQWQLYTLYLLLQLHESTETGMRYSKYMQLCSVTLDVSKMARYVPRHVPIRRNMHHLDHHWGPNFWSHHGFRFLHPDLNFSAVEGKMTDVSYNPVRGSAEVTRIFDVFNALGIIDFAFRGQNLILEIQVWMLLRGSSNTILGKFYWPSWRDSIAAYCIYPLGCAVAELVHLELEHVNIFKNNEQYQSIPSQSQQESSKERCLKKISTSNNHRQAPRAWNTRIDTYFMENGFKKCPYEHALYAKKNGGNVLFVALYVDDLIFMGNNDEMIEEFKGTMTREFEMTDLGLMKFSWFGGAKLSKFDGGERVDASRYWSLVLKRILRYIQGTVSLGLFYSKAEDYKLVGYSDSDWCGDIDDRKSTSGYVFFYGRYCVYLAFKEAADRDALDV</sequence>
<protein>
    <recommendedName>
        <fullName evidence="1">Reverse transcriptase Ty1/copia-type domain-containing protein</fullName>
    </recommendedName>
</protein>
<keyword evidence="3" id="KW-1185">Reference proteome</keyword>
<dbReference type="Proteomes" id="UP000436088">
    <property type="component" value="Unassembled WGS sequence"/>
</dbReference>
<proteinExistence type="predicted"/>
<gene>
    <name evidence="2" type="ORF">F3Y22_tig00003403pilonHSYRG00082</name>
</gene>
<accession>A0A6A3CQ59</accession>
<organism evidence="2 3">
    <name type="scientific">Hibiscus syriacus</name>
    <name type="common">Rose of Sharon</name>
    <dbReference type="NCBI Taxonomy" id="106335"/>
    <lineage>
        <taxon>Eukaryota</taxon>
        <taxon>Viridiplantae</taxon>
        <taxon>Streptophyta</taxon>
        <taxon>Embryophyta</taxon>
        <taxon>Tracheophyta</taxon>
        <taxon>Spermatophyta</taxon>
        <taxon>Magnoliopsida</taxon>
        <taxon>eudicotyledons</taxon>
        <taxon>Gunneridae</taxon>
        <taxon>Pentapetalae</taxon>
        <taxon>rosids</taxon>
        <taxon>malvids</taxon>
        <taxon>Malvales</taxon>
        <taxon>Malvaceae</taxon>
        <taxon>Malvoideae</taxon>
        <taxon>Hibiscus</taxon>
    </lineage>
</organism>
<dbReference type="AlphaFoldDB" id="A0A6A3CQ59"/>
<dbReference type="InterPro" id="IPR013103">
    <property type="entry name" value="RVT_2"/>
</dbReference>
<dbReference type="PANTHER" id="PTHR11439:SF517">
    <property type="entry name" value="CYSTEINE-RICH RLK (RECEPTOR-LIKE PROTEIN KINASE) 8"/>
    <property type="match status" value="1"/>
</dbReference>
<evidence type="ECO:0000313" key="3">
    <source>
        <dbReference type="Proteomes" id="UP000436088"/>
    </source>
</evidence>
<feature type="domain" description="Reverse transcriptase Ty1/copia-type" evidence="1">
    <location>
        <begin position="267"/>
        <end position="404"/>
    </location>
</feature>
<name>A0A6A3CQ59_HIBSY</name>
<dbReference type="PANTHER" id="PTHR11439">
    <property type="entry name" value="GAG-POL-RELATED RETROTRANSPOSON"/>
    <property type="match status" value="1"/>
</dbReference>
<reference evidence="2" key="1">
    <citation type="submission" date="2019-09" db="EMBL/GenBank/DDBJ databases">
        <title>Draft genome information of white flower Hibiscus syriacus.</title>
        <authorList>
            <person name="Kim Y.-M."/>
        </authorList>
    </citation>
    <scope>NUCLEOTIDE SEQUENCE [LARGE SCALE GENOMIC DNA]</scope>
    <source>
        <strain evidence="2">YM2019G1</strain>
    </source>
</reference>
<comment type="caution">
    <text evidence="2">The sequence shown here is derived from an EMBL/GenBank/DDBJ whole genome shotgun (WGS) entry which is preliminary data.</text>
</comment>
<evidence type="ECO:0000259" key="1">
    <source>
        <dbReference type="Pfam" id="PF07727"/>
    </source>
</evidence>
<dbReference type="EMBL" id="VEPZ02000219">
    <property type="protein sequence ID" value="KAE8729722.1"/>
    <property type="molecule type" value="Genomic_DNA"/>
</dbReference>